<evidence type="ECO:0000313" key="1">
    <source>
        <dbReference type="EMBL" id="MBS1257753.1"/>
    </source>
</evidence>
<dbReference type="NCBIfam" id="NF033519">
    <property type="entry name" value="transpos_ISAzo13"/>
    <property type="match status" value="1"/>
</dbReference>
<dbReference type="EMBL" id="JAANXD010000035">
    <property type="protein sequence ID" value="MBS1257753.1"/>
    <property type="molecule type" value="Genomic_DNA"/>
</dbReference>
<dbReference type="InterPro" id="IPR011518">
    <property type="entry name" value="Transposase_36"/>
</dbReference>
<sequence>MPKLPADIITIREEFEDIFYSLDERRIRIWCASKARAYNRTHGRGGVTAVYRATNVSRPRIYYGLKEIECEDKLEKDRVRKSGGGRKKLTEKQVTILKDLELLLEPSSRGDPESPLRWTCKSTYNLRDELIAQGYDVSQPKVGKLLSELGYSLQSNKKTKEGSSHPDRNAQFEYINETVKLFQKLGLPAISVDAKKKENVGNYANRGKEYSKKGQPEEVEVYDFINKELGKVAPYGIYDLFRNKGFVNVGISKDTAEFAVNSIKSWWYDMGRVEYHNVRELLITADCGGSNGYRVRLWKVELQRFANETGLTINVCHFPPGTSKWNKIEHKMFSFISKNWRGRPLISRETIVNLIGNTKTKTGLKIKVKLDENIYKKGKKITDKELENLYIEKSNFHGEWNYKIKPKN</sequence>
<dbReference type="Proteomes" id="UP000722750">
    <property type="component" value="Unassembled WGS sequence"/>
</dbReference>
<proteinExistence type="predicted"/>
<dbReference type="Pfam" id="PF07592">
    <property type="entry name" value="DDE_Tnp_ISAZ013"/>
    <property type="match status" value="1"/>
</dbReference>
<gene>
    <name evidence="1" type="ORF">MAG551_00800</name>
</gene>
<comment type="caution">
    <text evidence="1">The sequence shown here is derived from an EMBL/GenBank/DDBJ whole genome shotgun (WGS) entry which is preliminary data.</text>
</comment>
<reference evidence="1" key="1">
    <citation type="journal article" date="2021" name="ISME J.">
        <title>Fine-scale metabolic discontinuity in a stratified prokaryote microbiome of a Red Sea deep halocline.</title>
        <authorList>
            <person name="Michoud G."/>
            <person name="Ngugi D.K."/>
            <person name="Barozzi A."/>
            <person name="Merlino G."/>
            <person name="Calleja M.L."/>
            <person name="Delgado-Huertas A."/>
            <person name="Moran X.A.G."/>
            <person name="Daffonchio D."/>
        </authorList>
    </citation>
    <scope>NUCLEOTIDE SEQUENCE</scope>
    <source>
        <strain evidence="1">SuakinDeep_MAG55_1</strain>
    </source>
</reference>
<protein>
    <submittedName>
        <fullName evidence="1">Transposase</fullName>
    </submittedName>
</protein>
<evidence type="ECO:0000313" key="2">
    <source>
        <dbReference type="Proteomes" id="UP000722750"/>
    </source>
</evidence>
<organism evidence="1 2">
    <name type="scientific">Candidatus Scalindua arabica</name>
    <dbReference type="NCBI Taxonomy" id="1127984"/>
    <lineage>
        <taxon>Bacteria</taxon>
        <taxon>Pseudomonadati</taxon>
        <taxon>Planctomycetota</taxon>
        <taxon>Candidatus Brocadiia</taxon>
        <taxon>Candidatus Brocadiales</taxon>
        <taxon>Candidatus Scalinduaceae</taxon>
        <taxon>Candidatus Scalindua</taxon>
    </lineage>
</organism>
<name>A0A941W1Z7_9BACT</name>
<dbReference type="AlphaFoldDB" id="A0A941W1Z7"/>
<accession>A0A941W1Z7</accession>